<organism evidence="2 3">
    <name type="scientific">Ambrosia artemisiifolia</name>
    <name type="common">Common ragweed</name>
    <dbReference type="NCBI Taxonomy" id="4212"/>
    <lineage>
        <taxon>Eukaryota</taxon>
        <taxon>Viridiplantae</taxon>
        <taxon>Streptophyta</taxon>
        <taxon>Embryophyta</taxon>
        <taxon>Tracheophyta</taxon>
        <taxon>Spermatophyta</taxon>
        <taxon>Magnoliopsida</taxon>
        <taxon>eudicotyledons</taxon>
        <taxon>Gunneridae</taxon>
        <taxon>Pentapetalae</taxon>
        <taxon>asterids</taxon>
        <taxon>campanulids</taxon>
        <taxon>Asterales</taxon>
        <taxon>Asteraceae</taxon>
        <taxon>Asteroideae</taxon>
        <taxon>Heliantheae alliance</taxon>
        <taxon>Heliantheae</taxon>
        <taxon>Ambrosia</taxon>
    </lineage>
</organism>
<feature type="compositionally biased region" description="Acidic residues" evidence="1">
    <location>
        <begin position="74"/>
        <end position="95"/>
    </location>
</feature>
<feature type="compositionally biased region" description="Basic and acidic residues" evidence="1">
    <location>
        <begin position="355"/>
        <end position="368"/>
    </location>
</feature>
<protein>
    <recommendedName>
        <fullName evidence="4">Membrane-associated kinase regulator 2</fullName>
    </recommendedName>
</protein>
<evidence type="ECO:0008006" key="4">
    <source>
        <dbReference type="Google" id="ProtNLM"/>
    </source>
</evidence>
<comment type="caution">
    <text evidence="2">The sequence shown here is derived from an EMBL/GenBank/DDBJ whole genome shotgun (WGS) entry which is preliminary data.</text>
</comment>
<dbReference type="PANTHER" id="PTHR33929:SF1">
    <property type="entry name" value="MEMBRANE-ASSOCIATED KINASE REGULATOR 2-RELATED"/>
    <property type="match status" value="1"/>
</dbReference>
<dbReference type="Proteomes" id="UP001206925">
    <property type="component" value="Unassembled WGS sequence"/>
</dbReference>
<feature type="region of interest" description="Disordered" evidence="1">
    <location>
        <begin position="39"/>
        <end position="115"/>
    </location>
</feature>
<dbReference type="AlphaFoldDB" id="A0AAD5BZ04"/>
<feature type="region of interest" description="Disordered" evidence="1">
    <location>
        <begin position="15"/>
        <end position="34"/>
    </location>
</feature>
<feature type="compositionally biased region" description="Polar residues" evidence="1">
    <location>
        <begin position="200"/>
        <end position="213"/>
    </location>
</feature>
<reference evidence="2" key="1">
    <citation type="submission" date="2022-06" db="EMBL/GenBank/DDBJ databases">
        <title>Uncovering the hologenomic basis of an extraordinary plant invasion.</title>
        <authorList>
            <person name="Bieker V.C."/>
            <person name="Martin M.D."/>
            <person name="Gilbert T."/>
            <person name="Hodgins K."/>
            <person name="Battlay P."/>
            <person name="Petersen B."/>
            <person name="Wilson J."/>
        </authorList>
    </citation>
    <scope>NUCLEOTIDE SEQUENCE</scope>
    <source>
        <strain evidence="2">AA19_3_7</strain>
        <tissue evidence="2">Leaf</tissue>
    </source>
</reference>
<feature type="compositionally biased region" description="Low complexity" evidence="1">
    <location>
        <begin position="326"/>
        <end position="341"/>
    </location>
</feature>
<evidence type="ECO:0000313" key="3">
    <source>
        <dbReference type="Proteomes" id="UP001206925"/>
    </source>
</evidence>
<sequence>MEAFSLLKYWRTSSTTSNVGHATTDADVSTSTAATTTTIVTAVTSQPSETGDQEGDDDDNDNGPFFDLEFSLPIEEDEAEEQEQEVAEEDEDDDSNGSSGDSTEDVNISVTDSPSDELFFNGGFVPVEQTEKKIRSKSISRPSLIKPATKLRIMMLKFKNLSSNGDSIESTGSNSNEEQQEKKEINHVPNVSLFKRRNGSKPQNKLQNDVESVSASSNDMKFSKETMQKYLRKVKPLYVRVSKRYGTTVTKRNLEHETDGAIEKESKLEVSEAGLVNNNVKAVKQGNLPAGLRVVCKQLRKSRSGFTAVAAVPPGVVLSNRRDDSLLQQQDDSDCSSSGGDPVPPDGNSISSDAAEEKDKEKEEVKKK</sequence>
<dbReference type="InterPro" id="IPR039619">
    <property type="entry name" value="MAKR2/5"/>
</dbReference>
<accession>A0AAD5BZ04</accession>
<evidence type="ECO:0000313" key="2">
    <source>
        <dbReference type="EMBL" id="KAI7731001.1"/>
    </source>
</evidence>
<proteinExistence type="predicted"/>
<dbReference type="GO" id="GO:0005886">
    <property type="term" value="C:plasma membrane"/>
    <property type="evidence" value="ECO:0007669"/>
    <property type="project" value="InterPro"/>
</dbReference>
<keyword evidence="3" id="KW-1185">Reference proteome</keyword>
<gene>
    <name evidence="2" type="ORF">M8C21_031242</name>
</gene>
<dbReference type="PANTHER" id="PTHR33929">
    <property type="entry name" value="MEMBRANE-ASSOCIATED KINASE REGULATOR 2-RELATED"/>
    <property type="match status" value="1"/>
</dbReference>
<feature type="region of interest" description="Disordered" evidence="1">
    <location>
        <begin position="320"/>
        <end position="368"/>
    </location>
</feature>
<dbReference type="EMBL" id="JAMZMK010010576">
    <property type="protein sequence ID" value="KAI7731001.1"/>
    <property type="molecule type" value="Genomic_DNA"/>
</dbReference>
<feature type="compositionally biased region" description="Polar residues" evidence="1">
    <location>
        <begin position="162"/>
        <end position="177"/>
    </location>
</feature>
<feature type="region of interest" description="Disordered" evidence="1">
    <location>
        <begin position="162"/>
        <end position="213"/>
    </location>
</feature>
<feature type="compositionally biased region" description="Acidic residues" evidence="1">
    <location>
        <begin position="51"/>
        <end position="61"/>
    </location>
</feature>
<evidence type="ECO:0000256" key="1">
    <source>
        <dbReference type="SAM" id="MobiDB-lite"/>
    </source>
</evidence>
<name>A0AAD5BZ04_AMBAR</name>
<feature type="compositionally biased region" description="Low complexity" evidence="1">
    <location>
        <begin position="22"/>
        <end position="34"/>
    </location>
</feature>